<dbReference type="Pfam" id="PF13407">
    <property type="entry name" value="Peripla_BP_4"/>
    <property type="match status" value="1"/>
</dbReference>
<evidence type="ECO:0000259" key="5">
    <source>
        <dbReference type="Pfam" id="PF13407"/>
    </source>
</evidence>
<name>A0AAW7XJM3_9GAMM</name>
<dbReference type="SUPFAM" id="SSF53822">
    <property type="entry name" value="Periplasmic binding protein-like I"/>
    <property type="match status" value="1"/>
</dbReference>
<dbReference type="Gene3D" id="3.40.50.2300">
    <property type="match status" value="2"/>
</dbReference>
<dbReference type="PANTHER" id="PTHR46847">
    <property type="entry name" value="D-ALLOSE-BINDING PERIPLASMIC PROTEIN-RELATED"/>
    <property type="match status" value="1"/>
</dbReference>
<proteinExistence type="inferred from homology"/>
<evidence type="ECO:0000313" key="7">
    <source>
        <dbReference type="EMBL" id="MDP2522890.1"/>
    </source>
</evidence>
<dbReference type="RefSeq" id="WP_215151590.1">
    <property type="nucleotide sequence ID" value="NZ_JAHHDZ010000008.1"/>
</dbReference>
<dbReference type="EMBL" id="JAUOPG010000003">
    <property type="protein sequence ID" value="MDO6453264.1"/>
    <property type="molecule type" value="Genomic_DNA"/>
</dbReference>
<accession>A0AAW7XJM3</accession>
<protein>
    <submittedName>
        <fullName evidence="6">ABC transporter substrate-binding protein</fullName>
    </submittedName>
</protein>
<evidence type="ECO:0000313" key="6">
    <source>
        <dbReference type="EMBL" id="MDO6453264.1"/>
    </source>
</evidence>
<keyword evidence="9" id="KW-1185">Reference proteome</keyword>
<dbReference type="CDD" id="cd06321">
    <property type="entry name" value="PBP1_ABC_sugar_binding-like"/>
    <property type="match status" value="1"/>
</dbReference>
<reference evidence="6" key="1">
    <citation type="submission" date="2023-07" db="EMBL/GenBank/DDBJ databases">
        <title>Genome content predicts the carbon catabolic preferences of heterotrophic bacteria.</title>
        <authorList>
            <person name="Gralka M."/>
        </authorList>
    </citation>
    <scope>NUCLEOTIDE SEQUENCE</scope>
    <source>
        <strain evidence="7">5G01</strain>
        <strain evidence="6">I2M16</strain>
    </source>
</reference>
<dbReference type="InterPro" id="IPR028082">
    <property type="entry name" value="Peripla_BP_I"/>
</dbReference>
<dbReference type="GO" id="GO:0030313">
    <property type="term" value="C:cell envelope"/>
    <property type="evidence" value="ECO:0007669"/>
    <property type="project" value="UniProtKB-SubCell"/>
</dbReference>
<evidence type="ECO:0000256" key="4">
    <source>
        <dbReference type="SAM" id="SignalP"/>
    </source>
</evidence>
<comment type="caution">
    <text evidence="6">The sequence shown here is derived from an EMBL/GenBank/DDBJ whole genome shotgun (WGS) entry which is preliminary data.</text>
</comment>
<evidence type="ECO:0000313" key="8">
    <source>
        <dbReference type="Proteomes" id="UP001169862"/>
    </source>
</evidence>
<keyword evidence="3 4" id="KW-0732">Signal</keyword>
<dbReference type="PANTHER" id="PTHR46847:SF2">
    <property type="entry name" value="ABC TRANSPORTER SUGAR-BINDING PROTEIN"/>
    <property type="match status" value="1"/>
</dbReference>
<dbReference type="InterPro" id="IPR025997">
    <property type="entry name" value="SBP_2_dom"/>
</dbReference>
<feature type="chain" id="PRO_5043319819" evidence="4">
    <location>
        <begin position="29"/>
        <end position="316"/>
    </location>
</feature>
<comment type="similarity">
    <text evidence="2">Belongs to the bacterial solute-binding protein 2 family.</text>
</comment>
<dbReference type="EMBL" id="JAUYVO010000006">
    <property type="protein sequence ID" value="MDP2522890.1"/>
    <property type="molecule type" value="Genomic_DNA"/>
</dbReference>
<gene>
    <name evidence="6" type="ORF">Q4490_06780</name>
    <name evidence="7" type="ORF">Q8W30_09950</name>
</gene>
<dbReference type="AlphaFoldDB" id="A0AAW7XJM3"/>
<comment type="subcellular location">
    <subcellularLocation>
        <location evidence="1">Cell envelope</location>
    </subcellularLocation>
</comment>
<dbReference type="Proteomes" id="UP001177341">
    <property type="component" value="Unassembled WGS sequence"/>
</dbReference>
<feature type="domain" description="Periplasmic binding protein" evidence="5">
    <location>
        <begin position="36"/>
        <end position="291"/>
    </location>
</feature>
<feature type="signal peptide" evidence="4">
    <location>
        <begin position="1"/>
        <end position="28"/>
    </location>
</feature>
<evidence type="ECO:0000256" key="2">
    <source>
        <dbReference type="ARBA" id="ARBA00007639"/>
    </source>
</evidence>
<evidence type="ECO:0000256" key="1">
    <source>
        <dbReference type="ARBA" id="ARBA00004196"/>
    </source>
</evidence>
<organism evidence="6 8">
    <name type="scientific">Neptunomonas phycophila</name>
    <dbReference type="NCBI Taxonomy" id="1572645"/>
    <lineage>
        <taxon>Bacteria</taxon>
        <taxon>Pseudomonadati</taxon>
        <taxon>Pseudomonadota</taxon>
        <taxon>Gammaproteobacteria</taxon>
        <taxon>Oceanospirillales</taxon>
        <taxon>Oceanospirillaceae</taxon>
        <taxon>Neptunomonas</taxon>
    </lineage>
</organism>
<dbReference type="GO" id="GO:0030246">
    <property type="term" value="F:carbohydrate binding"/>
    <property type="evidence" value="ECO:0007669"/>
    <property type="project" value="UniProtKB-ARBA"/>
</dbReference>
<dbReference type="Proteomes" id="UP001169862">
    <property type="component" value="Unassembled WGS sequence"/>
</dbReference>
<dbReference type="GO" id="GO:0055085">
    <property type="term" value="P:transmembrane transport"/>
    <property type="evidence" value="ECO:0007669"/>
    <property type="project" value="UniProtKB-ARBA"/>
</dbReference>
<evidence type="ECO:0000256" key="3">
    <source>
        <dbReference type="ARBA" id="ARBA00022729"/>
    </source>
</evidence>
<evidence type="ECO:0000313" key="9">
    <source>
        <dbReference type="Proteomes" id="UP001177341"/>
    </source>
</evidence>
<sequence>MSIMIYKKYAPLLLACAVGMGTCFHALAEPPARLKIGVSVSDLGNPFFARIAQGAKAKAQELVGDNAEVILVSSAYDVERQRRQIDQFVSQRVDMILLSAAVYDAFEEAIARAQQAGVKVLAVDVNAAGADATVTTNNPQAGEIACRYIAEQINGAGNVVILNGPQVSSIIERVQGCETVLADYPDITILSDDRNSGGSREGGLEMMTHLLMIYPHIDAVFTINDPAALGAEVAAQQSGRDEFIIVSVDGAPSVIEAMSQPNTLIRGTATQSPTQMAKKAVEMGYELMQGHTLETNEVLIPAVLITPENNKSAKTW</sequence>